<protein>
    <submittedName>
        <fullName evidence="1">Uncharacterized protein</fullName>
    </submittedName>
</protein>
<evidence type="ECO:0000313" key="1">
    <source>
        <dbReference type="EMBL" id="MBP1047976.1"/>
    </source>
</evidence>
<dbReference type="RefSeq" id="WP_209558753.1">
    <property type="nucleotide sequence ID" value="NZ_JAEDXU010000011.1"/>
</dbReference>
<name>A0ABS4CN16_9ENTE</name>
<proteinExistence type="predicted"/>
<reference evidence="1 2" key="1">
    <citation type="submission" date="2020-12" db="EMBL/GenBank/DDBJ databases">
        <title>Vagococcus allomyrinae sp. nov. and Enterococcus lavae sp. nov., isolated from the larvae of Allomyrina dichotoma.</title>
        <authorList>
            <person name="Lee S.D."/>
        </authorList>
    </citation>
    <scope>NUCLEOTIDE SEQUENCE [LARGE SCALE GENOMIC DNA]</scope>
    <source>
        <strain evidence="1 2">BWM-S5</strain>
    </source>
</reference>
<gene>
    <name evidence="1" type="ORF">I6N96_16925</name>
</gene>
<sequence length="114" mass="14135">MRLDEIRLKRRKNEEAQDELLLSRKKFEFQQDEIRQTYFHNRQLKEEVLEYFYGEPEQYLFEDGLEETRRDEDRFLESSEKISGFLSKESMRLSEENETLYEEERKELKESKHG</sequence>
<dbReference type="Proteomes" id="UP000673375">
    <property type="component" value="Unassembled WGS sequence"/>
</dbReference>
<dbReference type="EMBL" id="JAEDXU010000011">
    <property type="protein sequence ID" value="MBP1047976.1"/>
    <property type="molecule type" value="Genomic_DNA"/>
</dbReference>
<evidence type="ECO:0000313" key="2">
    <source>
        <dbReference type="Proteomes" id="UP000673375"/>
    </source>
</evidence>
<accession>A0ABS4CN16</accession>
<keyword evidence="2" id="KW-1185">Reference proteome</keyword>
<comment type="caution">
    <text evidence="1">The sequence shown here is derived from an EMBL/GenBank/DDBJ whole genome shotgun (WGS) entry which is preliminary data.</text>
</comment>
<organism evidence="1 2">
    <name type="scientific">Enterococcus larvae</name>
    <dbReference type="NCBI Taxonomy" id="2794352"/>
    <lineage>
        <taxon>Bacteria</taxon>
        <taxon>Bacillati</taxon>
        <taxon>Bacillota</taxon>
        <taxon>Bacilli</taxon>
        <taxon>Lactobacillales</taxon>
        <taxon>Enterococcaceae</taxon>
        <taxon>Enterococcus</taxon>
    </lineage>
</organism>